<comment type="caution">
    <text evidence="1">The sequence shown here is derived from an EMBL/GenBank/DDBJ whole genome shotgun (WGS) entry which is preliminary data.</text>
</comment>
<dbReference type="EMBL" id="JAJAQI010000028">
    <property type="protein sequence ID" value="MCB4823534.1"/>
    <property type="molecule type" value="Genomic_DNA"/>
</dbReference>
<dbReference type="AlphaFoldDB" id="A0A9X1IF37"/>
<evidence type="ECO:0000313" key="2">
    <source>
        <dbReference type="Proteomes" id="UP001139311"/>
    </source>
</evidence>
<dbReference type="RefSeq" id="WP_226610379.1">
    <property type="nucleotide sequence ID" value="NZ_JAJAQI010000028.1"/>
</dbReference>
<proteinExistence type="predicted"/>
<sequence>MNFSSLLDLHLVAVVHNIDEPSRLHLGFPGLKTDNAVSADEQPFTVGCNFGSEFIHIIDGPSLFTTLTTLDTIKYFVSFLNDRRLTLAKRHCVIEGNENFLGAYLSSPIAAGKYSVAHQLTGSILDTVVFNSGFWTKYAQSPAWEHTNKENKRSYFIDRLIEHISEEYQLGRLVRSQEMEFSYHEQGWRFLARESRFSRRLLAGAFQSIFDEPDKTTFWSSSVSSKDYPDTRYVFLTYPQATSDKSYEKLENYISFHLMEYMFAAGAAFRDARYIVGVGIPNYHFGQHSIVLHIADTHSWGDREQVTAKKIRHRLGAFRALHANTTFHFE</sequence>
<reference evidence="1" key="1">
    <citation type="submission" date="2021-10" db="EMBL/GenBank/DDBJ databases">
        <title>Roseicella aerolatum sp. nov., isolated from aerosols of e-waste dismantling site.</title>
        <authorList>
            <person name="Qin T."/>
        </authorList>
    </citation>
    <scope>NUCLEOTIDE SEQUENCE</scope>
    <source>
        <strain evidence="1">GB24</strain>
    </source>
</reference>
<evidence type="ECO:0000313" key="1">
    <source>
        <dbReference type="EMBL" id="MCB4823534.1"/>
    </source>
</evidence>
<organism evidence="1 2">
    <name type="scientific">Roseicella aerolata</name>
    <dbReference type="NCBI Taxonomy" id="2883479"/>
    <lineage>
        <taxon>Bacteria</taxon>
        <taxon>Pseudomonadati</taxon>
        <taxon>Pseudomonadota</taxon>
        <taxon>Alphaproteobacteria</taxon>
        <taxon>Acetobacterales</taxon>
        <taxon>Roseomonadaceae</taxon>
        <taxon>Roseicella</taxon>
    </lineage>
</organism>
<name>A0A9X1IF37_9PROT</name>
<keyword evidence="2" id="KW-1185">Reference proteome</keyword>
<dbReference type="Proteomes" id="UP001139311">
    <property type="component" value="Unassembled WGS sequence"/>
</dbReference>
<gene>
    <name evidence="1" type="ORF">LHA35_17530</name>
</gene>
<protein>
    <submittedName>
        <fullName evidence="1">Uncharacterized protein</fullName>
    </submittedName>
</protein>
<accession>A0A9X1IF37</accession>